<dbReference type="InterPro" id="IPR049046">
    <property type="entry name" value="Beta-AFase-like_GH127_middle"/>
</dbReference>
<feature type="domain" description="Non-reducing end beta-L-arabinofuranosidase-like GH127 catalytic" evidence="1">
    <location>
        <begin position="181"/>
        <end position="261"/>
    </location>
</feature>
<dbReference type="EMBL" id="LT934122">
    <property type="protein sequence ID" value="VAI56578.1"/>
    <property type="molecule type" value="Genomic_DNA"/>
</dbReference>
<protein>
    <recommendedName>
        <fullName evidence="5">Alpha-L-arabinofuranosidase B arabinose-binding domain-containing protein</fullName>
    </recommendedName>
</protein>
<gene>
    <name evidence="3" type="ORF">TRITD_6Bv1G073960</name>
</gene>
<dbReference type="Pfam" id="PF07944">
    <property type="entry name" value="Beta-AFase-like_GH127_cat"/>
    <property type="match status" value="2"/>
</dbReference>
<dbReference type="Gene3D" id="2.80.10.50">
    <property type="match status" value="1"/>
</dbReference>
<keyword evidence="4" id="KW-1185">Reference proteome</keyword>
<dbReference type="PANTHER" id="PTHR31151:SF3">
    <property type="entry name" value="OS02G0195500 PROTEIN"/>
    <property type="match status" value="1"/>
</dbReference>
<evidence type="ECO:0000313" key="4">
    <source>
        <dbReference type="Proteomes" id="UP000324705"/>
    </source>
</evidence>
<feature type="domain" description="Non-reducing end beta-L-arabinofuranosidase-like GH127 middle" evidence="2">
    <location>
        <begin position="275"/>
        <end position="372"/>
    </location>
</feature>
<dbReference type="PANTHER" id="PTHR31151">
    <property type="entry name" value="PROLINE-TRNA LIGASE (DUF1680)"/>
    <property type="match status" value="1"/>
</dbReference>
<evidence type="ECO:0008006" key="5">
    <source>
        <dbReference type="Google" id="ProtNLM"/>
    </source>
</evidence>
<sequence>MWASTHNDTLRAKMSSVVDVLYDCQKKMGTGYLSAFPSEFFDRAEALTTVWAPYYTIHKIMQGLLDQYTVAGNSKALEMVVEMANYFSDRVKNVIQKYSIERHWASLNEETGGMNDVLYQLYTITDDLKHLTLAHLFDKPCFLGLLAVQADSISGFHSNTHIPVVVGAQMRYEVTGDVIYKVSRNLFRWTKEIAYADYYERALINGVLSIQRGTDPGVMIYMLPQAPGRSKAVSYHGWGTKYDSFWCCYGTGIESFSKLGDSIYFEEKGETPALSIIQYIPSTFNWKTAGVTVTQELEPLSSLDMNLQVSLSFSGKNGQSATLNVRIPTWTSASGAKATLNGKDLGSVTPGSLLSVTKQWNSNDHLSLQFPIALRTEAIKDDRPEYASLLAILFGPFVLAGLSSGDWDAKTGSAVSDWITAVPSSHNSQLMTFTQESSGKTFVLSSSNSSLTMQERPAVDGTDTAVHATFRVHPQDAARLHGTHGAALEDTSVQIEPFDMPGTVITNDLTLSAQKSAGSFFNIVPGLDGKPNSVSLELGTKPGCFLVSGADYSAGTKIQVSCKSSVQSIGGILEQAASFAQAAPLRQYHPISFVAKGVKRNFLLEPLYSLRDEFYTVYFNLAA</sequence>
<dbReference type="InterPro" id="IPR012878">
    <property type="entry name" value="Beta-AFase-like_GH127_cat"/>
</dbReference>
<evidence type="ECO:0000259" key="1">
    <source>
        <dbReference type="Pfam" id="PF07944"/>
    </source>
</evidence>
<reference evidence="3 4" key="1">
    <citation type="submission" date="2017-09" db="EMBL/GenBank/DDBJ databases">
        <authorList>
            <consortium name="International Durum Wheat Genome Sequencing Consortium (IDWGSC)"/>
            <person name="Milanesi L."/>
        </authorList>
    </citation>
    <scope>NUCLEOTIDE SEQUENCE [LARGE SCALE GENOMIC DNA]</scope>
    <source>
        <strain evidence="4">cv. Svevo</strain>
    </source>
</reference>
<evidence type="ECO:0000313" key="3">
    <source>
        <dbReference type="EMBL" id="VAI56578.1"/>
    </source>
</evidence>
<proteinExistence type="predicted"/>
<feature type="domain" description="Non-reducing end beta-L-arabinofuranosidase-like GH127 catalytic" evidence="1">
    <location>
        <begin position="1"/>
        <end position="178"/>
    </location>
</feature>
<dbReference type="Proteomes" id="UP000324705">
    <property type="component" value="Chromosome 6B"/>
</dbReference>
<dbReference type="Pfam" id="PF20736">
    <property type="entry name" value="Glyco_hydro127M"/>
    <property type="match status" value="1"/>
</dbReference>
<name>A0A9R0YJG8_TRITD</name>
<organism evidence="3 4">
    <name type="scientific">Triticum turgidum subsp. durum</name>
    <name type="common">Durum wheat</name>
    <name type="synonym">Triticum durum</name>
    <dbReference type="NCBI Taxonomy" id="4567"/>
    <lineage>
        <taxon>Eukaryota</taxon>
        <taxon>Viridiplantae</taxon>
        <taxon>Streptophyta</taxon>
        <taxon>Embryophyta</taxon>
        <taxon>Tracheophyta</taxon>
        <taxon>Spermatophyta</taxon>
        <taxon>Magnoliopsida</taxon>
        <taxon>Liliopsida</taxon>
        <taxon>Poales</taxon>
        <taxon>Poaceae</taxon>
        <taxon>BOP clade</taxon>
        <taxon>Pooideae</taxon>
        <taxon>Triticodae</taxon>
        <taxon>Triticeae</taxon>
        <taxon>Triticinae</taxon>
        <taxon>Triticum</taxon>
    </lineage>
</organism>
<dbReference type="Gramene" id="TRITD6Bv1G073960.2">
    <property type="protein sequence ID" value="TRITD6Bv1G073960.2"/>
    <property type="gene ID" value="TRITD6Bv1G073960"/>
</dbReference>
<evidence type="ECO:0000259" key="2">
    <source>
        <dbReference type="Pfam" id="PF20736"/>
    </source>
</evidence>
<accession>A0A9R0YJG8</accession>
<dbReference type="AlphaFoldDB" id="A0A9R0YJG8"/>